<dbReference type="OMA" id="RGGECHY"/>
<dbReference type="InParanoid" id="A0A1Y2M8Y2"/>
<evidence type="ECO:0000256" key="2">
    <source>
        <dbReference type="SAM" id="MobiDB-lite"/>
    </source>
</evidence>
<evidence type="ECO:0000259" key="3">
    <source>
        <dbReference type="PROSITE" id="PS50048"/>
    </source>
</evidence>
<proteinExistence type="predicted"/>
<dbReference type="InterPro" id="IPR053187">
    <property type="entry name" value="Notoamide_regulator"/>
</dbReference>
<evidence type="ECO:0000313" key="5">
    <source>
        <dbReference type="Proteomes" id="UP000193240"/>
    </source>
</evidence>
<reference evidence="4 5" key="1">
    <citation type="journal article" date="2017" name="Genome Announc.">
        <title>Genome sequence of the saprophytic ascomycete Epicoccum nigrum ICMP 19927 strain isolated from New Zealand.</title>
        <authorList>
            <person name="Fokin M."/>
            <person name="Fleetwood D."/>
            <person name="Weir B.S."/>
            <person name="Villas-Boas S.G."/>
        </authorList>
    </citation>
    <scope>NUCLEOTIDE SEQUENCE [LARGE SCALE GENOMIC DNA]</scope>
    <source>
        <strain evidence="4 5">ICMP 19927</strain>
    </source>
</reference>
<accession>A0A1Y2M8Y2</accession>
<dbReference type="CDD" id="cd00067">
    <property type="entry name" value="GAL4"/>
    <property type="match status" value="1"/>
</dbReference>
<dbReference type="Proteomes" id="UP000193240">
    <property type="component" value="Unassembled WGS sequence"/>
</dbReference>
<sequence length="381" mass="42029">MQPVYRQLAPAPPGRNPEPQGTVPQEKKKKKARMACNYCRLKRVRCDQGRPECNRCSNAGLLCVYMSEDAGATPTMALKSENEVLQRRLRGHTQYLEAIQNATEEEAFNIVRRLRSTDIATALALSYQDPTSAIGHSSGRTSSQTVVPSADSGLDFNTETITFSTLTPASPSTTAPTSLIRRPSQPTDIAIYPTQHNNDYGARLERLKVRHWTQIPLEDRLATRAISYLLTTGNPVLGFLDVTKLLNDLVNHTMCYCSSFLFHVIMALACQLYSAVDLLIAPFAPAFVDEALKMWRTERSTDSQSTLAALNCLSVAMGWDGRSDLADDRLTEDARAMAFRMQLIDVAPALATVGPHQLHSVSEDEMGARSQGTWGSCGWES</sequence>
<organism evidence="4 5">
    <name type="scientific">Epicoccum nigrum</name>
    <name type="common">Soil fungus</name>
    <name type="synonym">Epicoccum purpurascens</name>
    <dbReference type="NCBI Taxonomy" id="105696"/>
    <lineage>
        <taxon>Eukaryota</taxon>
        <taxon>Fungi</taxon>
        <taxon>Dikarya</taxon>
        <taxon>Ascomycota</taxon>
        <taxon>Pezizomycotina</taxon>
        <taxon>Dothideomycetes</taxon>
        <taxon>Pleosporomycetidae</taxon>
        <taxon>Pleosporales</taxon>
        <taxon>Pleosporineae</taxon>
        <taxon>Didymellaceae</taxon>
        <taxon>Epicoccum</taxon>
    </lineage>
</organism>
<keyword evidence="1" id="KW-0539">Nucleus</keyword>
<dbReference type="PANTHER" id="PTHR47256">
    <property type="entry name" value="ZN(II)2CYS6 TRANSCRIPTION FACTOR (EUROFUNG)-RELATED"/>
    <property type="match status" value="1"/>
</dbReference>
<dbReference type="Gene3D" id="4.10.240.10">
    <property type="entry name" value="Zn(2)-C6 fungal-type DNA-binding domain"/>
    <property type="match status" value="1"/>
</dbReference>
<keyword evidence="5" id="KW-1185">Reference proteome</keyword>
<protein>
    <recommendedName>
        <fullName evidence="3">Zn(2)-C6 fungal-type domain-containing protein</fullName>
    </recommendedName>
</protein>
<dbReference type="AlphaFoldDB" id="A0A1Y2M8Y2"/>
<name>A0A1Y2M8Y2_EPING</name>
<dbReference type="Pfam" id="PF00172">
    <property type="entry name" value="Zn_clus"/>
    <property type="match status" value="1"/>
</dbReference>
<dbReference type="STRING" id="105696.A0A1Y2M8Y2"/>
<feature type="region of interest" description="Disordered" evidence="2">
    <location>
        <begin position="1"/>
        <end position="29"/>
    </location>
</feature>
<feature type="domain" description="Zn(2)-C6 fungal-type" evidence="3">
    <location>
        <begin position="35"/>
        <end position="65"/>
    </location>
</feature>
<feature type="region of interest" description="Disordered" evidence="2">
    <location>
        <begin position="361"/>
        <end position="381"/>
    </location>
</feature>
<evidence type="ECO:0000313" key="4">
    <source>
        <dbReference type="EMBL" id="OSS52472.1"/>
    </source>
</evidence>
<dbReference type="InterPro" id="IPR001138">
    <property type="entry name" value="Zn2Cys6_DnaBD"/>
</dbReference>
<dbReference type="EMBL" id="KZ107839">
    <property type="protein sequence ID" value="OSS52472.1"/>
    <property type="molecule type" value="Genomic_DNA"/>
</dbReference>
<dbReference type="SUPFAM" id="SSF57701">
    <property type="entry name" value="Zn2/Cys6 DNA-binding domain"/>
    <property type="match status" value="1"/>
</dbReference>
<dbReference type="PROSITE" id="PS00463">
    <property type="entry name" value="ZN2_CY6_FUNGAL_1"/>
    <property type="match status" value="1"/>
</dbReference>
<dbReference type="PANTHER" id="PTHR47256:SF1">
    <property type="entry name" value="ZN(II)2CYS6 TRANSCRIPTION FACTOR (EUROFUNG)"/>
    <property type="match status" value="1"/>
</dbReference>
<gene>
    <name evidence="4" type="ORF">B5807_01996</name>
</gene>
<dbReference type="GO" id="GO:0000981">
    <property type="term" value="F:DNA-binding transcription factor activity, RNA polymerase II-specific"/>
    <property type="evidence" value="ECO:0007669"/>
    <property type="project" value="InterPro"/>
</dbReference>
<dbReference type="SMART" id="SM00066">
    <property type="entry name" value="GAL4"/>
    <property type="match status" value="1"/>
</dbReference>
<dbReference type="GO" id="GO:0008270">
    <property type="term" value="F:zinc ion binding"/>
    <property type="evidence" value="ECO:0007669"/>
    <property type="project" value="InterPro"/>
</dbReference>
<dbReference type="InterPro" id="IPR036864">
    <property type="entry name" value="Zn2-C6_fun-type_DNA-bd_sf"/>
</dbReference>
<dbReference type="PROSITE" id="PS50048">
    <property type="entry name" value="ZN2_CY6_FUNGAL_2"/>
    <property type="match status" value="1"/>
</dbReference>
<evidence type="ECO:0000256" key="1">
    <source>
        <dbReference type="ARBA" id="ARBA00023242"/>
    </source>
</evidence>